<dbReference type="EMBL" id="UPPP01000053">
    <property type="protein sequence ID" value="VBB05156.1"/>
    <property type="molecule type" value="Genomic_DNA"/>
</dbReference>
<dbReference type="InterPro" id="IPR051465">
    <property type="entry name" value="Cell_Envelope_Struct_Comp"/>
</dbReference>
<dbReference type="InterPro" id="IPR001119">
    <property type="entry name" value="SLH_dom"/>
</dbReference>
<evidence type="ECO:0000313" key="3">
    <source>
        <dbReference type="EMBL" id="VBB05156.1"/>
    </source>
</evidence>
<name>A0A498QY96_9FIRM</name>
<keyword evidence="4" id="KW-1185">Reference proteome</keyword>
<reference evidence="3 4" key="1">
    <citation type="submission" date="2018-06" db="EMBL/GenBank/DDBJ databases">
        <authorList>
            <person name="Strepis N."/>
        </authorList>
    </citation>
    <scope>NUCLEOTIDE SEQUENCE [LARGE SCALE GENOMIC DNA]</scope>
    <source>
        <strain evidence="3">LUCI</strain>
    </source>
</reference>
<sequence length="408" mass="45854">MKKKMAAGLILILLFSMSTSLAAVNPFADVSPDDWAYGAVKQLAQAGLIDGYGDGTFRGNKPVTRYEMAQLIARAMYRSDKANAEEKAMLDRLSVEYKDELESLGVRLENVERNTAGVNGLKFSNWIQSENVYGNSGSPLHEYDWEYRFTVEKQVTDKVHTLYQIRTYTGLDSQRHNDQSQRGAVETRQAWISYQPAADTTMAFGKQVLWDGFLMDDFFRGATINTKLGKNSNLFAAAGWYDLSNAGNDTNGRVNAASISTKLGNFDVAGRWIEGEKDVMGNRGGNIVGGTLGYTFDNGLAIQANYAKNTRQDTNNTLQKYQIYKNINGTDVWLQYWKQGPNLNAPIENGDHMAWWGDMYINGAKGWRIIADRQIDKNFDISPWYGDYKTINTNVKAKKYGVDLTYSF</sequence>
<proteinExistence type="predicted"/>
<keyword evidence="1" id="KW-0732">Signal</keyword>
<gene>
    <name evidence="3" type="ORF">LUCI_0363</name>
</gene>
<dbReference type="SUPFAM" id="SSF56935">
    <property type="entry name" value="Porins"/>
    <property type="match status" value="1"/>
</dbReference>
<dbReference type="InterPro" id="IPR023614">
    <property type="entry name" value="Porin_dom_sf"/>
</dbReference>
<feature type="chain" id="PRO_5019796742" description="SLH domain-containing protein" evidence="1">
    <location>
        <begin position="23"/>
        <end position="408"/>
    </location>
</feature>
<evidence type="ECO:0000259" key="2">
    <source>
        <dbReference type="PROSITE" id="PS51272"/>
    </source>
</evidence>
<feature type="signal peptide" evidence="1">
    <location>
        <begin position="1"/>
        <end position="22"/>
    </location>
</feature>
<dbReference type="PANTHER" id="PTHR43308">
    <property type="entry name" value="OUTER MEMBRANE PROTEIN ALPHA-RELATED"/>
    <property type="match status" value="1"/>
</dbReference>
<dbReference type="RefSeq" id="WP_122626161.1">
    <property type="nucleotide sequence ID" value="NZ_UPPP01000053.1"/>
</dbReference>
<feature type="domain" description="SLH" evidence="2">
    <location>
        <begin position="23"/>
        <end position="86"/>
    </location>
</feature>
<protein>
    <recommendedName>
        <fullName evidence="2">SLH domain-containing protein</fullName>
    </recommendedName>
</protein>
<dbReference type="PROSITE" id="PS51272">
    <property type="entry name" value="SLH"/>
    <property type="match status" value="1"/>
</dbReference>
<accession>A0A498QY96</accession>
<evidence type="ECO:0000313" key="4">
    <source>
        <dbReference type="Proteomes" id="UP000277811"/>
    </source>
</evidence>
<organism evidence="3 4">
    <name type="scientific">Lucifera butyrica</name>
    <dbReference type="NCBI Taxonomy" id="1351585"/>
    <lineage>
        <taxon>Bacteria</taxon>
        <taxon>Bacillati</taxon>
        <taxon>Bacillota</taxon>
        <taxon>Negativicutes</taxon>
        <taxon>Veillonellales</taxon>
        <taxon>Veillonellaceae</taxon>
        <taxon>Lucifera</taxon>
    </lineage>
</organism>
<dbReference type="Gene3D" id="2.40.160.10">
    <property type="entry name" value="Porin"/>
    <property type="match status" value="1"/>
</dbReference>
<dbReference type="OrthoDB" id="5845122at2"/>
<dbReference type="PANTHER" id="PTHR43308:SF1">
    <property type="entry name" value="OUTER MEMBRANE PROTEIN ALPHA"/>
    <property type="match status" value="1"/>
</dbReference>
<dbReference type="Pfam" id="PF00395">
    <property type="entry name" value="SLH"/>
    <property type="match status" value="1"/>
</dbReference>
<dbReference type="AlphaFoldDB" id="A0A498QY96"/>
<dbReference type="Proteomes" id="UP000277811">
    <property type="component" value="Unassembled WGS sequence"/>
</dbReference>
<evidence type="ECO:0000256" key="1">
    <source>
        <dbReference type="SAM" id="SignalP"/>
    </source>
</evidence>